<organism evidence="9 10">
    <name type="scientific">Chaetoceros tenuissimus</name>
    <dbReference type="NCBI Taxonomy" id="426638"/>
    <lineage>
        <taxon>Eukaryota</taxon>
        <taxon>Sar</taxon>
        <taxon>Stramenopiles</taxon>
        <taxon>Ochrophyta</taxon>
        <taxon>Bacillariophyta</taxon>
        <taxon>Coscinodiscophyceae</taxon>
        <taxon>Chaetocerotophycidae</taxon>
        <taxon>Chaetocerotales</taxon>
        <taxon>Chaetocerotaceae</taxon>
        <taxon>Chaetoceros</taxon>
    </lineage>
</organism>
<keyword evidence="4" id="KW-0862">Zinc</keyword>
<evidence type="ECO:0000256" key="2">
    <source>
        <dbReference type="ARBA" id="ARBA00022723"/>
    </source>
</evidence>
<dbReference type="Pfam" id="PF14716">
    <property type="entry name" value="HHH_8"/>
    <property type="match status" value="1"/>
</dbReference>
<evidence type="ECO:0000256" key="4">
    <source>
        <dbReference type="ARBA" id="ARBA00022833"/>
    </source>
</evidence>
<dbReference type="GO" id="GO:0003887">
    <property type="term" value="F:DNA-directed DNA polymerase activity"/>
    <property type="evidence" value="ECO:0007669"/>
    <property type="project" value="InterPro"/>
</dbReference>
<feature type="compositionally biased region" description="Basic and acidic residues" evidence="7">
    <location>
        <begin position="104"/>
        <end position="115"/>
    </location>
</feature>
<comment type="subcellular location">
    <subcellularLocation>
        <location evidence="1">Nucleus</location>
    </subcellularLocation>
</comment>
<dbReference type="GO" id="GO:0003677">
    <property type="term" value="F:DNA binding"/>
    <property type="evidence" value="ECO:0007669"/>
    <property type="project" value="InterPro"/>
</dbReference>
<dbReference type="InterPro" id="IPR010996">
    <property type="entry name" value="HHH_MUS81"/>
</dbReference>
<dbReference type="SMART" id="SM01336">
    <property type="entry name" value="zf-PARP"/>
    <property type="match status" value="1"/>
</dbReference>
<dbReference type="SUPFAM" id="SSF47802">
    <property type="entry name" value="DNA polymerase beta, N-terminal domain-like"/>
    <property type="match status" value="1"/>
</dbReference>
<evidence type="ECO:0000313" key="9">
    <source>
        <dbReference type="EMBL" id="GFH52867.1"/>
    </source>
</evidence>
<dbReference type="PROSITE" id="PS50064">
    <property type="entry name" value="ZF_PARP_2"/>
    <property type="match status" value="1"/>
</dbReference>
<dbReference type="InterPro" id="IPR001510">
    <property type="entry name" value="Znf_PARP"/>
</dbReference>
<accession>A0AAD3CVL7</accession>
<keyword evidence="3" id="KW-0863">Zinc-finger</keyword>
<dbReference type="AlphaFoldDB" id="A0AAD3CVL7"/>
<dbReference type="InterPro" id="IPR036957">
    <property type="entry name" value="Znf_PARP_sf"/>
</dbReference>
<evidence type="ECO:0000256" key="5">
    <source>
        <dbReference type="ARBA" id="ARBA00023242"/>
    </source>
</evidence>
<dbReference type="Proteomes" id="UP001054902">
    <property type="component" value="Unassembled WGS sequence"/>
</dbReference>
<keyword evidence="10" id="KW-1185">Reference proteome</keyword>
<comment type="caution">
    <text evidence="9">The sequence shown here is derived from an EMBL/GenBank/DDBJ whole genome shotgun (WGS) entry which is preliminary data.</text>
</comment>
<dbReference type="Gene3D" id="3.90.640.80">
    <property type="match status" value="1"/>
</dbReference>
<dbReference type="PANTHER" id="PTHR11276:SF28">
    <property type="entry name" value="DNA POLYMERASE LAMBDA"/>
    <property type="match status" value="1"/>
</dbReference>
<evidence type="ECO:0000313" key="10">
    <source>
        <dbReference type="Proteomes" id="UP001054902"/>
    </source>
</evidence>
<name>A0AAD3CVL7_9STRA</name>
<dbReference type="EMBL" id="BLLK01000046">
    <property type="protein sequence ID" value="GFH52867.1"/>
    <property type="molecule type" value="Genomic_DNA"/>
</dbReference>
<dbReference type="Gene3D" id="1.10.150.110">
    <property type="entry name" value="DNA polymerase beta, N-terminal domain-like"/>
    <property type="match status" value="1"/>
</dbReference>
<dbReference type="Pfam" id="PF00645">
    <property type="entry name" value="zf-PARP"/>
    <property type="match status" value="1"/>
</dbReference>
<dbReference type="InterPro" id="IPR027421">
    <property type="entry name" value="DNA_pol_lamdba_lyase_dom_sf"/>
</dbReference>
<feature type="domain" description="PARP-type" evidence="8">
    <location>
        <begin position="5"/>
        <end position="97"/>
    </location>
</feature>
<protein>
    <recommendedName>
        <fullName evidence="8">PARP-type domain-containing protein</fullName>
    </recommendedName>
</protein>
<dbReference type="InterPro" id="IPR022312">
    <property type="entry name" value="DNA_pol_X"/>
</dbReference>
<evidence type="ECO:0000256" key="6">
    <source>
        <dbReference type="PIRSR" id="PIRSR622312-50"/>
    </source>
</evidence>
<keyword evidence="2" id="KW-0479">Metal-binding</keyword>
<proteinExistence type="predicted"/>
<evidence type="ECO:0000256" key="3">
    <source>
        <dbReference type="ARBA" id="ARBA00022771"/>
    </source>
</evidence>
<evidence type="ECO:0000259" key="8">
    <source>
        <dbReference type="PROSITE" id="PS50064"/>
    </source>
</evidence>
<feature type="active site" description="Nucleophile; Schiff-base intermediate with DNA; for 5'-dRP lyase activity" evidence="6">
    <location>
        <position position="464"/>
    </location>
</feature>
<reference evidence="9 10" key="1">
    <citation type="journal article" date="2021" name="Sci. Rep.">
        <title>The genome of the diatom Chaetoceros tenuissimus carries an ancient integrated fragment of an extant virus.</title>
        <authorList>
            <person name="Hongo Y."/>
            <person name="Kimura K."/>
            <person name="Takaki Y."/>
            <person name="Yoshida Y."/>
            <person name="Baba S."/>
            <person name="Kobayashi G."/>
            <person name="Nagasaki K."/>
            <person name="Hano T."/>
            <person name="Tomaru Y."/>
        </authorList>
    </citation>
    <scope>NUCLEOTIDE SEQUENCE [LARGE SCALE GENOMIC DNA]</scope>
    <source>
        <strain evidence="9 10">NIES-3715</strain>
    </source>
</reference>
<feature type="region of interest" description="Disordered" evidence="7">
    <location>
        <begin position="104"/>
        <end position="132"/>
    </location>
</feature>
<gene>
    <name evidence="9" type="ORF">CTEN210_09343</name>
</gene>
<evidence type="ECO:0000256" key="7">
    <source>
        <dbReference type="SAM" id="MobiDB-lite"/>
    </source>
</evidence>
<dbReference type="GO" id="GO:0006303">
    <property type="term" value="P:double-strand break repair via nonhomologous end joining"/>
    <property type="evidence" value="ECO:0007669"/>
    <property type="project" value="TreeGrafter"/>
</dbReference>
<dbReference type="SUPFAM" id="SSF57716">
    <property type="entry name" value="Glucocorticoid receptor-like (DNA-binding domain)"/>
    <property type="match status" value="1"/>
</dbReference>
<dbReference type="GO" id="GO:0005634">
    <property type="term" value="C:nucleus"/>
    <property type="evidence" value="ECO:0007669"/>
    <property type="project" value="UniProtKB-SubCell"/>
</dbReference>
<evidence type="ECO:0000256" key="1">
    <source>
        <dbReference type="ARBA" id="ARBA00004123"/>
    </source>
</evidence>
<dbReference type="GO" id="GO:0008270">
    <property type="term" value="F:zinc ion binding"/>
    <property type="evidence" value="ECO:0007669"/>
    <property type="project" value="UniProtKB-KW"/>
</dbReference>
<keyword evidence="5" id="KW-0539">Nucleus</keyword>
<dbReference type="PANTHER" id="PTHR11276">
    <property type="entry name" value="DNA POLYMERASE TYPE-X FAMILY MEMBER"/>
    <property type="match status" value="1"/>
</dbReference>
<sequence length="485" mass="54122">MPSTYTIENAKSGRAACKFSKCKEKIAKEELRIGTHSEVNDMKMTAWRHLECFEIPRNKKSEYATNAEFLTEEVEDETDDLVLASQEGIDSIAEKMGSKCEELNAKAKKAKQEKGGKKRKSDAGSKASVSDSELLQKLKEDAELLADAEDDENGEPAKKKQKLSEMEVKRAEIYTKYAAMKTAELEDILVWNNLVKAGNKTAKMLRIVDGEANGRMGKCPICINGRLRLADSGDKVTCQGSFNEESNVRETCSYTTTPDSCPRLHPWYDRATTEEEQEEMKEQYEASGMKASKVPQELLDGINNNMVWDTSNPPAIKSLAQSLASYLSSNDTELKIPDDFDEDKIRQTIGPIIMANKDKAMHEIMQVMVEKFGLKEDEKKKSSMQDDAIANMCKVPENGKIYKVLNELANYYSAESNARAANTYRKLCGSIATLGIEITEDNIMGMAKAGKNKVDGMGKGSAEKIREFLTTGTIEKLEEKRKEHA</sequence>
<dbReference type="Gene3D" id="3.30.1740.10">
    <property type="entry name" value="Zinc finger, PARP-type"/>
    <property type="match status" value="1"/>
</dbReference>